<sequence length="341" mass="38245">MTGLNGGNGTEIECSYTKQNSMWISVVSFLAFNRSRNEFNEIAIYVPNYPSYITDNGQYLKGRITLMNITQSTTKAVLTFNKLMCIDDTLYQCIVNYRDSSGVKNIVSNNKSISVRAPPVKPDCVSIVHTPANSSFTSTKHMVYSTSTRSTKLTSTLTETETVSAVQIPIQNDRNTFNYSMVSNTNYNIISSSPPNADISSDISNKATISLPEQSIPTKGIAAGDNITVVCRGDVGKPPAEHVFEKYRGGHILYMQYTATETSISKISENCSYYRTSNFTFQVTALDNNTVIRCAVDSQVAHYELLYLETSPVEVYCKYLYMLCCIHGKRFPYRLMLYWFL</sequence>
<dbReference type="OrthoDB" id="6186928at2759"/>
<dbReference type="AlphaFoldDB" id="A0A6J8DGX2"/>
<proteinExistence type="predicted"/>
<reference evidence="1 2" key="1">
    <citation type="submission" date="2020-06" db="EMBL/GenBank/DDBJ databases">
        <authorList>
            <person name="Li R."/>
            <person name="Bekaert M."/>
        </authorList>
    </citation>
    <scope>NUCLEOTIDE SEQUENCE [LARGE SCALE GENOMIC DNA]</scope>
    <source>
        <strain evidence="2">wild</strain>
    </source>
</reference>
<dbReference type="Proteomes" id="UP000507470">
    <property type="component" value="Unassembled WGS sequence"/>
</dbReference>
<dbReference type="EMBL" id="CACVKT020007199">
    <property type="protein sequence ID" value="CAC5406270.1"/>
    <property type="molecule type" value="Genomic_DNA"/>
</dbReference>
<dbReference type="Gene3D" id="2.60.40.10">
    <property type="entry name" value="Immunoglobulins"/>
    <property type="match status" value="1"/>
</dbReference>
<evidence type="ECO:0000313" key="2">
    <source>
        <dbReference type="Proteomes" id="UP000507470"/>
    </source>
</evidence>
<protein>
    <submittedName>
        <fullName evidence="1">IGSF11</fullName>
    </submittedName>
</protein>
<name>A0A6J8DGX2_MYTCO</name>
<organism evidence="1 2">
    <name type="scientific">Mytilus coruscus</name>
    <name type="common">Sea mussel</name>
    <dbReference type="NCBI Taxonomy" id="42192"/>
    <lineage>
        <taxon>Eukaryota</taxon>
        <taxon>Metazoa</taxon>
        <taxon>Spiralia</taxon>
        <taxon>Lophotrochozoa</taxon>
        <taxon>Mollusca</taxon>
        <taxon>Bivalvia</taxon>
        <taxon>Autobranchia</taxon>
        <taxon>Pteriomorphia</taxon>
        <taxon>Mytilida</taxon>
        <taxon>Mytiloidea</taxon>
        <taxon>Mytilidae</taxon>
        <taxon>Mytilinae</taxon>
        <taxon>Mytilus</taxon>
    </lineage>
</organism>
<keyword evidence="2" id="KW-1185">Reference proteome</keyword>
<accession>A0A6J8DGX2</accession>
<gene>
    <name evidence="1" type="ORF">MCOR_39861</name>
</gene>
<dbReference type="InterPro" id="IPR013783">
    <property type="entry name" value="Ig-like_fold"/>
</dbReference>
<evidence type="ECO:0000313" key="1">
    <source>
        <dbReference type="EMBL" id="CAC5406270.1"/>
    </source>
</evidence>